<evidence type="ECO:0000313" key="2">
    <source>
        <dbReference type="EMBL" id="GIP55073.1"/>
    </source>
</evidence>
<proteinExistence type="predicted"/>
<protein>
    <recommendedName>
        <fullName evidence="1">GT-D fold-like domain-containing protein</fullName>
    </recommendedName>
</protein>
<reference evidence="2 3" key="1">
    <citation type="submission" date="2021-03" db="EMBL/GenBank/DDBJ databases">
        <title>Antimicrobial resistance genes in bacteria isolated from Japanese honey, and their potential for conferring macrolide and lincosamide resistance in the American foulbrood pathogen Paenibacillus larvae.</title>
        <authorList>
            <person name="Okamoto M."/>
            <person name="Kumagai M."/>
            <person name="Kanamori H."/>
            <person name="Takamatsu D."/>
        </authorList>
    </citation>
    <scope>NUCLEOTIDE SEQUENCE [LARGE SCALE GENOMIC DNA]</scope>
    <source>
        <strain evidence="2 3">J42TS3</strain>
    </source>
</reference>
<dbReference type="Pfam" id="PF22882">
    <property type="entry name" value="GT-D-like"/>
    <property type="match status" value="1"/>
</dbReference>
<keyword evidence="3" id="KW-1185">Reference proteome</keyword>
<dbReference type="NCBIfam" id="NF040628">
    <property type="entry name" value="GT-D_rel"/>
    <property type="match status" value="1"/>
</dbReference>
<gene>
    <name evidence="2" type="ORF">J42TS3_41080</name>
</gene>
<dbReference type="InterPro" id="IPR049785">
    <property type="entry name" value="GT-D-like_firm"/>
</dbReference>
<accession>A0ABQ4MGJ8</accession>
<sequence>MKEMQPTEAHDAGHLQNRVEENGQTLNEVQPDPNLSDSYKSGFREGYFEGGEAIVTRLLPPHTILPGVTAEDLIASGIRHLAPGSLLPLLTPSEAASALRDALDSGQPLSLVRLGDGELLTLAHDIVIPTDEARRRGPFLPYAGVELPAYDIREKLAGALRQADIIGVPISRHSSFQGLLFPVLSHYGLDPARLRLASSTVNYELAEEGLMLPLLRGRKVLIAGNRAEGLASVLQREGIEVVGLVTPIRGVYDAEAAVQQASGYSFDIALVAAGIAAVLICTEIASRLGKCALDFGHLANKLESGEQGLR</sequence>
<dbReference type="EMBL" id="BOSL01000015">
    <property type="protein sequence ID" value="GIP55073.1"/>
    <property type="molecule type" value="Genomic_DNA"/>
</dbReference>
<evidence type="ECO:0000259" key="1">
    <source>
        <dbReference type="Pfam" id="PF22882"/>
    </source>
</evidence>
<dbReference type="InterPro" id="IPR055171">
    <property type="entry name" value="GT-D-like"/>
</dbReference>
<dbReference type="Proteomes" id="UP000679992">
    <property type="component" value="Unassembled WGS sequence"/>
</dbReference>
<comment type="caution">
    <text evidence="2">The sequence shown here is derived from an EMBL/GenBank/DDBJ whole genome shotgun (WGS) entry which is preliminary data.</text>
</comment>
<evidence type="ECO:0000313" key="3">
    <source>
        <dbReference type="Proteomes" id="UP000679992"/>
    </source>
</evidence>
<feature type="domain" description="GT-D fold-like" evidence="1">
    <location>
        <begin position="91"/>
        <end position="302"/>
    </location>
</feature>
<name>A0ABQ4MGJ8_9BACL</name>
<organism evidence="2 3">
    <name type="scientific">Paenibacillus vini</name>
    <dbReference type="NCBI Taxonomy" id="1476024"/>
    <lineage>
        <taxon>Bacteria</taxon>
        <taxon>Bacillati</taxon>
        <taxon>Bacillota</taxon>
        <taxon>Bacilli</taxon>
        <taxon>Bacillales</taxon>
        <taxon>Paenibacillaceae</taxon>
        <taxon>Paenibacillus</taxon>
    </lineage>
</organism>